<keyword evidence="3" id="KW-1185">Reference proteome</keyword>
<sequence length="101" mass="10445">MASFSGAMVKMSAVVAVFVAVVLLSNGPPAMADLAADCLDLCRPGCQAISAVACRNIDQTAPDMKQTCDIRTYGLCATLCMNYCTANTLPPLGNPICINGV</sequence>
<evidence type="ECO:0000313" key="3">
    <source>
        <dbReference type="Proteomes" id="UP000095767"/>
    </source>
</evidence>
<protein>
    <recommendedName>
        <fullName evidence="4">Acidic protein</fullName>
    </recommendedName>
</protein>
<evidence type="ECO:0000313" key="2">
    <source>
        <dbReference type="EMBL" id="OEL33408.1"/>
    </source>
</evidence>
<feature type="signal peptide" evidence="1">
    <location>
        <begin position="1"/>
        <end position="32"/>
    </location>
</feature>
<evidence type="ECO:0008006" key="4">
    <source>
        <dbReference type="Google" id="ProtNLM"/>
    </source>
</evidence>
<organism evidence="2 3">
    <name type="scientific">Dichanthelium oligosanthes</name>
    <dbReference type="NCBI Taxonomy" id="888268"/>
    <lineage>
        <taxon>Eukaryota</taxon>
        <taxon>Viridiplantae</taxon>
        <taxon>Streptophyta</taxon>
        <taxon>Embryophyta</taxon>
        <taxon>Tracheophyta</taxon>
        <taxon>Spermatophyta</taxon>
        <taxon>Magnoliopsida</taxon>
        <taxon>Liliopsida</taxon>
        <taxon>Poales</taxon>
        <taxon>Poaceae</taxon>
        <taxon>PACMAD clade</taxon>
        <taxon>Panicoideae</taxon>
        <taxon>Panicodae</taxon>
        <taxon>Paniceae</taxon>
        <taxon>Dichantheliinae</taxon>
        <taxon>Dichanthelium</taxon>
    </lineage>
</organism>
<dbReference type="Proteomes" id="UP000095767">
    <property type="component" value="Unassembled WGS sequence"/>
</dbReference>
<feature type="chain" id="PRO_5009188926" description="Acidic protein" evidence="1">
    <location>
        <begin position="33"/>
        <end position="101"/>
    </location>
</feature>
<dbReference type="OrthoDB" id="690548at2759"/>
<name>A0A1E5W844_9POAL</name>
<accession>A0A1E5W844</accession>
<proteinExistence type="predicted"/>
<comment type="caution">
    <text evidence="2">The sequence shown here is derived from an EMBL/GenBank/DDBJ whole genome shotgun (WGS) entry which is preliminary data.</text>
</comment>
<dbReference type="AlphaFoldDB" id="A0A1E5W844"/>
<reference evidence="2 3" key="1">
    <citation type="submission" date="2016-09" db="EMBL/GenBank/DDBJ databases">
        <title>The draft genome of Dichanthelium oligosanthes: A C3 panicoid grass species.</title>
        <authorList>
            <person name="Studer A.J."/>
            <person name="Schnable J.C."/>
            <person name="Brutnell T.P."/>
        </authorList>
    </citation>
    <scope>NUCLEOTIDE SEQUENCE [LARGE SCALE GENOMIC DNA]</scope>
    <source>
        <strain evidence="3">cv. Kellogg 1175</strain>
        <tissue evidence="2">Leaf</tissue>
    </source>
</reference>
<evidence type="ECO:0000256" key="1">
    <source>
        <dbReference type="SAM" id="SignalP"/>
    </source>
</evidence>
<gene>
    <name evidence="2" type="ORF">BAE44_0005573</name>
</gene>
<dbReference type="EMBL" id="LWDX02018841">
    <property type="protein sequence ID" value="OEL33408.1"/>
    <property type="molecule type" value="Genomic_DNA"/>
</dbReference>
<keyword evidence="1" id="KW-0732">Signal</keyword>